<dbReference type="AlphaFoldDB" id="A0A2S0MB70"/>
<dbReference type="KEGG" id="otk:C6570_01465"/>
<keyword evidence="2" id="KW-0732">Signal</keyword>
<evidence type="ECO:0000256" key="1">
    <source>
        <dbReference type="SAM" id="MobiDB-lite"/>
    </source>
</evidence>
<accession>A0A2S0MB70</accession>
<name>A0A2S0MB70_9BURK</name>
<feature type="region of interest" description="Disordered" evidence="1">
    <location>
        <begin position="255"/>
        <end position="280"/>
    </location>
</feature>
<dbReference type="EMBL" id="CP027666">
    <property type="protein sequence ID" value="AVO33070.1"/>
    <property type="molecule type" value="Genomic_DNA"/>
</dbReference>
<dbReference type="SMART" id="SM00257">
    <property type="entry name" value="LysM"/>
    <property type="match status" value="1"/>
</dbReference>
<feature type="signal peptide" evidence="2">
    <location>
        <begin position="1"/>
        <end position="31"/>
    </location>
</feature>
<protein>
    <submittedName>
        <fullName evidence="4">Peptidoglycan-binding protein</fullName>
    </submittedName>
</protein>
<organism evidence="4 5">
    <name type="scientific">Ottowia oryzae</name>
    <dbReference type="NCBI Taxonomy" id="2109914"/>
    <lineage>
        <taxon>Bacteria</taxon>
        <taxon>Pseudomonadati</taxon>
        <taxon>Pseudomonadota</taxon>
        <taxon>Betaproteobacteria</taxon>
        <taxon>Burkholderiales</taxon>
        <taxon>Comamonadaceae</taxon>
        <taxon>Ottowia</taxon>
    </lineage>
</organism>
<dbReference type="PROSITE" id="PS51782">
    <property type="entry name" value="LYSM"/>
    <property type="match status" value="1"/>
</dbReference>
<dbReference type="PANTHER" id="PTHR34700">
    <property type="entry name" value="POTASSIUM BINDING PROTEIN KBP"/>
    <property type="match status" value="1"/>
</dbReference>
<sequence length="430" mass="47020">MKHTFPGATRALTAPVSLLVAAIWIALPAQAQQASQRPVSPQQRATAQQVAAAGVPVSALAPNAPEEYTVRRGDTLWGISGKFLKSAWRWPELWGMNLQDIRNPHLIYPGQQLYLERVGDRAFLRARKGTDGQEGDTVRVSPRNRVEVLGGGPLPTLAPHLIEPFLAEPLVVDDDTFKRAPRIVALAERDRVLVGKGDRAYVRGPADAPLLSAPGLPTEFRVFRTAKPLKDPVSGEILGYEGQYVGQAHLVRGESESEEVLAPSYDPPRTPAAGERMSEPPTEADARRNLLPVPATIDVVSSKEEMRAGDRLLPEPPREYRSYVPHAPDTPVEARVVSIYGDSVRFAGKNQIVVINKGLRDGIENGQVLSLQSTGGHVADKTERSRPLMKLPDERNGIAMVFRPFDRVAYVLVMEAARPVAVGDKLTEPR</sequence>
<dbReference type="Proteomes" id="UP000239709">
    <property type="component" value="Chromosome"/>
</dbReference>
<dbReference type="InterPro" id="IPR018392">
    <property type="entry name" value="LysM"/>
</dbReference>
<dbReference type="CDD" id="cd00118">
    <property type="entry name" value="LysM"/>
    <property type="match status" value="1"/>
</dbReference>
<dbReference type="SUPFAM" id="SSF54106">
    <property type="entry name" value="LysM domain"/>
    <property type="match status" value="1"/>
</dbReference>
<evidence type="ECO:0000313" key="5">
    <source>
        <dbReference type="Proteomes" id="UP000239709"/>
    </source>
</evidence>
<evidence type="ECO:0000259" key="3">
    <source>
        <dbReference type="PROSITE" id="PS51782"/>
    </source>
</evidence>
<evidence type="ECO:0000313" key="4">
    <source>
        <dbReference type="EMBL" id="AVO33070.1"/>
    </source>
</evidence>
<dbReference type="InterPro" id="IPR052196">
    <property type="entry name" value="Bact_Kbp"/>
</dbReference>
<gene>
    <name evidence="4" type="ORF">C6570_01465</name>
</gene>
<dbReference type="InterPro" id="IPR036779">
    <property type="entry name" value="LysM_dom_sf"/>
</dbReference>
<dbReference type="RefSeq" id="WP_106701404.1">
    <property type="nucleotide sequence ID" value="NZ_CP027666.1"/>
</dbReference>
<dbReference type="Pfam" id="PF01476">
    <property type="entry name" value="LysM"/>
    <property type="match status" value="1"/>
</dbReference>
<dbReference type="Gene3D" id="3.10.350.10">
    <property type="entry name" value="LysM domain"/>
    <property type="match status" value="1"/>
</dbReference>
<keyword evidence="5" id="KW-1185">Reference proteome</keyword>
<feature type="chain" id="PRO_5015621129" evidence="2">
    <location>
        <begin position="32"/>
        <end position="430"/>
    </location>
</feature>
<evidence type="ECO:0000256" key="2">
    <source>
        <dbReference type="SAM" id="SignalP"/>
    </source>
</evidence>
<feature type="domain" description="LysM" evidence="3">
    <location>
        <begin position="66"/>
        <end position="115"/>
    </location>
</feature>
<dbReference type="PANTHER" id="PTHR34700:SF4">
    <property type="entry name" value="PHAGE-LIKE ELEMENT PBSX PROTEIN XKDP"/>
    <property type="match status" value="1"/>
</dbReference>
<dbReference type="OrthoDB" id="9765158at2"/>
<proteinExistence type="predicted"/>
<reference evidence="4 5" key="1">
    <citation type="submission" date="2018-03" db="EMBL/GenBank/DDBJ databases">
        <title>Genome sequencing of Ottowia sp.</title>
        <authorList>
            <person name="Kim S.-J."/>
            <person name="Heo J."/>
            <person name="Kwon S.-W."/>
        </authorList>
    </citation>
    <scope>NUCLEOTIDE SEQUENCE [LARGE SCALE GENOMIC DNA]</scope>
    <source>
        <strain evidence="4 5">KADR8-3</strain>
    </source>
</reference>